<proteinExistence type="predicted"/>
<evidence type="ECO:0000313" key="1">
    <source>
        <dbReference type="EMBL" id="KKL14369.1"/>
    </source>
</evidence>
<dbReference type="EMBL" id="LAZR01040487">
    <property type="protein sequence ID" value="KKL14369.1"/>
    <property type="molecule type" value="Genomic_DNA"/>
</dbReference>
<comment type="caution">
    <text evidence="1">The sequence shown here is derived from an EMBL/GenBank/DDBJ whole genome shotgun (WGS) entry which is preliminary data.</text>
</comment>
<sequence length="150" mass="17584">YATAYARGDFVPSIDEEYKPYFNSFVKWYDENVEKLIFSETRLYHEGLQYCGKPDLVVNLKGSKDNTLVDIKTSASIYETHPVQLAAYMDLLNVNNLHCQKGIILKLNKEGKIARVYDFEDCNSYYKIFLYALELYNYFLKTKPRMKRAA</sequence>
<evidence type="ECO:0008006" key="2">
    <source>
        <dbReference type="Google" id="ProtNLM"/>
    </source>
</evidence>
<name>A0A0F9AXM7_9ZZZZ</name>
<reference evidence="1" key="1">
    <citation type="journal article" date="2015" name="Nature">
        <title>Complex archaea that bridge the gap between prokaryotes and eukaryotes.</title>
        <authorList>
            <person name="Spang A."/>
            <person name="Saw J.H."/>
            <person name="Jorgensen S.L."/>
            <person name="Zaremba-Niedzwiedzka K."/>
            <person name="Martijn J."/>
            <person name="Lind A.E."/>
            <person name="van Eijk R."/>
            <person name="Schleper C."/>
            <person name="Guy L."/>
            <person name="Ettema T.J."/>
        </authorList>
    </citation>
    <scope>NUCLEOTIDE SEQUENCE</scope>
</reference>
<protein>
    <recommendedName>
        <fullName evidence="2">PD-(D/E)XK endonuclease-like domain-containing protein</fullName>
    </recommendedName>
</protein>
<dbReference type="InterPro" id="IPR011604">
    <property type="entry name" value="PDDEXK-like_dom_sf"/>
</dbReference>
<organism evidence="1">
    <name type="scientific">marine sediment metagenome</name>
    <dbReference type="NCBI Taxonomy" id="412755"/>
    <lineage>
        <taxon>unclassified sequences</taxon>
        <taxon>metagenomes</taxon>
        <taxon>ecological metagenomes</taxon>
    </lineage>
</organism>
<feature type="non-terminal residue" evidence="1">
    <location>
        <position position="1"/>
    </location>
</feature>
<gene>
    <name evidence="1" type="ORF">LCGC14_2516390</name>
</gene>
<dbReference type="AlphaFoldDB" id="A0A0F9AXM7"/>
<dbReference type="Gene3D" id="3.90.320.10">
    <property type="match status" value="1"/>
</dbReference>
<accession>A0A0F9AXM7</accession>